<dbReference type="InterPro" id="IPR050709">
    <property type="entry name" value="Biotin_Carboxyl_Carrier/Decarb"/>
</dbReference>
<dbReference type="RefSeq" id="WP_321395365.1">
    <property type="nucleotide sequence ID" value="NZ_CP139487.1"/>
</dbReference>
<dbReference type="InterPro" id="IPR011053">
    <property type="entry name" value="Single_hybrid_motif"/>
</dbReference>
<evidence type="ECO:0000313" key="4">
    <source>
        <dbReference type="Proteomes" id="UP001324634"/>
    </source>
</evidence>
<keyword evidence="1" id="KW-0092">Biotin</keyword>
<dbReference type="SUPFAM" id="SSF51230">
    <property type="entry name" value="Single hybrid motif"/>
    <property type="match status" value="1"/>
</dbReference>
<dbReference type="FunFam" id="2.40.50.100:FF:000003">
    <property type="entry name" value="Acetyl-CoA carboxylase biotin carboxyl carrier protein"/>
    <property type="match status" value="1"/>
</dbReference>
<dbReference type="PANTHER" id="PTHR45266:SF3">
    <property type="entry name" value="OXALOACETATE DECARBOXYLASE ALPHA CHAIN"/>
    <property type="match status" value="1"/>
</dbReference>
<name>A0AAX4HPP5_9BACT</name>
<organism evidence="3 4">
    <name type="scientific">Peredibacter starrii</name>
    <dbReference type="NCBI Taxonomy" id="28202"/>
    <lineage>
        <taxon>Bacteria</taxon>
        <taxon>Pseudomonadati</taxon>
        <taxon>Bdellovibrionota</taxon>
        <taxon>Bacteriovoracia</taxon>
        <taxon>Bacteriovoracales</taxon>
        <taxon>Bacteriovoracaceae</taxon>
        <taxon>Peredibacter</taxon>
    </lineage>
</organism>
<sequence length="162" mass="17729">MRYYFMNQDMKEFALDVEIHPGKVMEFTVDGAKTKLLIKNLAGKNFYSFDGVAWKKLAALGVNEVLVSNSEVYKVFRGFKPSGLNKGGAGALITQMPGKVVKLMKKEGDKVTKGETVLILEAMKMENEIKSGADGTIKAINVKEGQALEAGFLMVEIDDGTN</sequence>
<dbReference type="InterPro" id="IPR000089">
    <property type="entry name" value="Biotin_lipoyl"/>
</dbReference>
<dbReference type="Gene3D" id="2.40.50.100">
    <property type="match status" value="1"/>
</dbReference>
<evidence type="ECO:0000259" key="2">
    <source>
        <dbReference type="PROSITE" id="PS50968"/>
    </source>
</evidence>
<dbReference type="AlphaFoldDB" id="A0AAX4HPP5"/>
<protein>
    <submittedName>
        <fullName evidence="3">Acetyl-CoA carboxylase biotin carboxyl carrier protein subunit</fullName>
    </submittedName>
</protein>
<dbReference type="CDD" id="cd06850">
    <property type="entry name" value="biotinyl_domain"/>
    <property type="match status" value="1"/>
</dbReference>
<dbReference type="KEGG" id="psti:SOO65_00450"/>
<dbReference type="PROSITE" id="PS00188">
    <property type="entry name" value="BIOTIN"/>
    <property type="match status" value="1"/>
</dbReference>
<proteinExistence type="predicted"/>
<reference evidence="3 4" key="1">
    <citation type="submission" date="2023-11" db="EMBL/GenBank/DDBJ databases">
        <title>Peredibacter starrii A3.12.</title>
        <authorList>
            <person name="Mitchell R.J."/>
        </authorList>
    </citation>
    <scope>NUCLEOTIDE SEQUENCE [LARGE SCALE GENOMIC DNA]</scope>
    <source>
        <strain evidence="3 4">A3.12</strain>
    </source>
</reference>
<evidence type="ECO:0000313" key="3">
    <source>
        <dbReference type="EMBL" id="WPU65216.1"/>
    </source>
</evidence>
<evidence type="ECO:0000256" key="1">
    <source>
        <dbReference type="ARBA" id="ARBA00023267"/>
    </source>
</evidence>
<gene>
    <name evidence="3" type="ORF">SOO65_00450</name>
</gene>
<dbReference type="EMBL" id="CP139487">
    <property type="protein sequence ID" value="WPU65216.1"/>
    <property type="molecule type" value="Genomic_DNA"/>
</dbReference>
<accession>A0AAX4HPP5</accession>
<dbReference type="PANTHER" id="PTHR45266">
    <property type="entry name" value="OXALOACETATE DECARBOXYLASE ALPHA CHAIN"/>
    <property type="match status" value="1"/>
</dbReference>
<dbReference type="InterPro" id="IPR001882">
    <property type="entry name" value="Biotin_BS"/>
</dbReference>
<dbReference type="Pfam" id="PF00364">
    <property type="entry name" value="Biotin_lipoyl"/>
    <property type="match status" value="1"/>
</dbReference>
<dbReference type="PROSITE" id="PS50968">
    <property type="entry name" value="BIOTINYL_LIPOYL"/>
    <property type="match status" value="1"/>
</dbReference>
<dbReference type="Proteomes" id="UP001324634">
    <property type="component" value="Chromosome"/>
</dbReference>
<keyword evidence="4" id="KW-1185">Reference proteome</keyword>
<feature type="domain" description="Lipoyl-binding" evidence="2">
    <location>
        <begin position="79"/>
        <end position="158"/>
    </location>
</feature>